<reference evidence="1" key="2">
    <citation type="journal article" date="2020" name="Nat. Commun.">
        <title>Large-scale genome sequencing of mycorrhizal fungi provides insights into the early evolution of symbiotic traits.</title>
        <authorList>
            <person name="Miyauchi S."/>
            <person name="Kiss E."/>
            <person name="Kuo A."/>
            <person name="Drula E."/>
            <person name="Kohler A."/>
            <person name="Sanchez-Garcia M."/>
            <person name="Morin E."/>
            <person name="Andreopoulos B."/>
            <person name="Barry K.W."/>
            <person name="Bonito G."/>
            <person name="Buee M."/>
            <person name="Carver A."/>
            <person name="Chen C."/>
            <person name="Cichocki N."/>
            <person name="Clum A."/>
            <person name="Culley D."/>
            <person name="Crous P.W."/>
            <person name="Fauchery L."/>
            <person name="Girlanda M."/>
            <person name="Hayes R.D."/>
            <person name="Keri Z."/>
            <person name="LaButti K."/>
            <person name="Lipzen A."/>
            <person name="Lombard V."/>
            <person name="Magnuson J."/>
            <person name="Maillard F."/>
            <person name="Murat C."/>
            <person name="Nolan M."/>
            <person name="Ohm R.A."/>
            <person name="Pangilinan J."/>
            <person name="Pereira M.F."/>
            <person name="Perotto S."/>
            <person name="Peter M."/>
            <person name="Pfister S."/>
            <person name="Riley R."/>
            <person name="Sitrit Y."/>
            <person name="Stielow J.B."/>
            <person name="Szollosi G."/>
            <person name="Zifcakova L."/>
            <person name="Stursova M."/>
            <person name="Spatafora J.W."/>
            <person name="Tedersoo L."/>
            <person name="Vaario L.M."/>
            <person name="Yamada A."/>
            <person name="Yan M."/>
            <person name="Wang P."/>
            <person name="Xu J."/>
            <person name="Bruns T."/>
            <person name="Baldrian P."/>
            <person name="Vilgalys R."/>
            <person name="Dunand C."/>
            <person name="Henrissat B."/>
            <person name="Grigoriev I.V."/>
            <person name="Hibbett D."/>
            <person name="Nagy L.G."/>
            <person name="Martin F.M."/>
        </authorList>
    </citation>
    <scope>NUCLEOTIDE SEQUENCE</scope>
    <source>
        <strain evidence="1">P2</strain>
    </source>
</reference>
<evidence type="ECO:0000313" key="2">
    <source>
        <dbReference type="Proteomes" id="UP000886501"/>
    </source>
</evidence>
<keyword evidence="2" id="KW-1185">Reference proteome</keyword>
<comment type="caution">
    <text evidence="1">The sequence shown here is derived from an EMBL/GenBank/DDBJ whole genome shotgun (WGS) entry which is preliminary data.</text>
</comment>
<sequence>MTRKNKFLGCVLGLLIAAQFWFGIFSTVWIALRPLQPIPEIYLDVFKVCAYKRWRLGELIFVNMAISFGVSLSSNLQLNFSSGTLMCLTPQSSYHGITDVLAFLIILVIAMRRRSRYPGIPTLLDTILRDATVYFILIFFVQFLSELFMFVTPEGIQHLPGVAITIFGPVMVSRLMLSLKKAAVDPKAQWSLETMSNLSRRKSTRDGTVRFAPSAPDRPHEISVTWDPPDEEDIEFDVMLRFP</sequence>
<organism evidence="1 2">
    <name type="scientific">Thelephora ganbajun</name>
    <name type="common">Ganba fungus</name>
    <dbReference type="NCBI Taxonomy" id="370292"/>
    <lineage>
        <taxon>Eukaryota</taxon>
        <taxon>Fungi</taxon>
        <taxon>Dikarya</taxon>
        <taxon>Basidiomycota</taxon>
        <taxon>Agaricomycotina</taxon>
        <taxon>Agaricomycetes</taxon>
        <taxon>Thelephorales</taxon>
        <taxon>Thelephoraceae</taxon>
        <taxon>Thelephora</taxon>
    </lineage>
</organism>
<reference evidence="1" key="1">
    <citation type="submission" date="2019-10" db="EMBL/GenBank/DDBJ databases">
        <authorList>
            <consortium name="DOE Joint Genome Institute"/>
            <person name="Kuo A."/>
            <person name="Miyauchi S."/>
            <person name="Kiss E."/>
            <person name="Drula E."/>
            <person name="Kohler A."/>
            <person name="Sanchez-Garcia M."/>
            <person name="Andreopoulos B."/>
            <person name="Barry K.W."/>
            <person name="Bonito G."/>
            <person name="Buee M."/>
            <person name="Carver A."/>
            <person name="Chen C."/>
            <person name="Cichocki N."/>
            <person name="Clum A."/>
            <person name="Culley D."/>
            <person name="Crous P.W."/>
            <person name="Fauchery L."/>
            <person name="Girlanda M."/>
            <person name="Hayes R."/>
            <person name="Keri Z."/>
            <person name="Labutti K."/>
            <person name="Lipzen A."/>
            <person name="Lombard V."/>
            <person name="Magnuson J."/>
            <person name="Maillard F."/>
            <person name="Morin E."/>
            <person name="Murat C."/>
            <person name="Nolan M."/>
            <person name="Ohm R."/>
            <person name="Pangilinan J."/>
            <person name="Pereira M."/>
            <person name="Perotto S."/>
            <person name="Peter M."/>
            <person name="Riley R."/>
            <person name="Sitrit Y."/>
            <person name="Stielow B."/>
            <person name="Szollosi G."/>
            <person name="Zifcakova L."/>
            <person name="Stursova M."/>
            <person name="Spatafora J.W."/>
            <person name="Tedersoo L."/>
            <person name="Vaario L.-M."/>
            <person name="Yamada A."/>
            <person name="Yan M."/>
            <person name="Wang P."/>
            <person name="Xu J."/>
            <person name="Bruns T."/>
            <person name="Baldrian P."/>
            <person name="Vilgalys R."/>
            <person name="Henrissat B."/>
            <person name="Grigoriev I.V."/>
            <person name="Hibbett D."/>
            <person name="Nagy L.G."/>
            <person name="Martin F.M."/>
        </authorList>
    </citation>
    <scope>NUCLEOTIDE SEQUENCE</scope>
    <source>
        <strain evidence="1">P2</strain>
    </source>
</reference>
<name>A0ACB6ZAQ9_THEGA</name>
<proteinExistence type="predicted"/>
<evidence type="ECO:0000313" key="1">
    <source>
        <dbReference type="EMBL" id="KAF9646677.1"/>
    </source>
</evidence>
<dbReference type="Proteomes" id="UP000886501">
    <property type="component" value="Unassembled WGS sequence"/>
</dbReference>
<gene>
    <name evidence="1" type="ORF">BDM02DRAFT_3188645</name>
</gene>
<dbReference type="EMBL" id="MU118052">
    <property type="protein sequence ID" value="KAF9646677.1"/>
    <property type="molecule type" value="Genomic_DNA"/>
</dbReference>
<accession>A0ACB6ZAQ9</accession>
<protein>
    <submittedName>
        <fullName evidence="1">Uncharacterized protein</fullName>
    </submittedName>
</protein>